<evidence type="ECO:0000313" key="3">
    <source>
        <dbReference type="Proteomes" id="UP000005087"/>
    </source>
</evidence>
<keyword evidence="3" id="KW-1185">Reference proteome</keyword>
<reference evidence="2 3" key="1">
    <citation type="submission" date="2011-09" db="EMBL/GenBank/DDBJ databases">
        <authorList>
            <consortium name="US DOE Joint Genome Institute (JGI-PGF)"/>
            <person name="Lucas S."/>
            <person name="Han J."/>
            <person name="Lapidus A."/>
            <person name="Cheng J.-F."/>
            <person name="Goodwin L."/>
            <person name="Pitluck S."/>
            <person name="Peters L."/>
            <person name="Land M.L."/>
            <person name="Hauser L."/>
            <person name="Brambilla E."/>
            <person name="Klenk H.-P."/>
            <person name="Woyke T.J."/>
        </authorList>
    </citation>
    <scope>NUCLEOTIDE SEQUENCE [LARGE SCALE GENOMIC DNA]</scope>
    <source>
        <strain evidence="2 3">K62</strain>
    </source>
</reference>
<sequence>MDASHHPAPELRPQRSLPTLRTERLTLRPVAVSDLDAMHAYLGLEEVCRYLLHEPLSREEVEARLVECRKRSTLEQPGDFVRLAVVRDADAVVVGDVMLDITSVETATVEIGWVFSPEVAGRGYATEAARALLGYAFGTLNAHRAVARLHPDNAASARLCERLGMRHEALHRADLWVKGHWEDTSVYAVLRREWHATTAPPASAPGRR</sequence>
<dbReference type="Pfam" id="PF13302">
    <property type="entry name" value="Acetyltransf_3"/>
    <property type="match status" value="1"/>
</dbReference>
<reference evidence="3" key="2">
    <citation type="submission" date="2012-01" db="EMBL/GenBank/DDBJ databases">
        <title>Noncontiguous Finished sequence of chromosome of Saccharomonospora glauca K62.</title>
        <authorList>
            <consortium name="US DOE Joint Genome Institute"/>
            <person name="Lucas S."/>
            <person name="Han J."/>
            <person name="Lapidus A."/>
            <person name="Cheng J.-F."/>
            <person name="Goodwin L."/>
            <person name="Pitluck S."/>
            <person name="Peters L."/>
            <person name="Mikhailova N."/>
            <person name="Held B."/>
            <person name="Detter J.C."/>
            <person name="Han C."/>
            <person name="Tapia R."/>
            <person name="Land M."/>
            <person name="Hauser L."/>
            <person name="Kyrpides N."/>
            <person name="Ivanova N."/>
            <person name="Pagani I."/>
            <person name="Brambilla E.-M."/>
            <person name="Klenk H.-P."/>
            <person name="Woyke T."/>
        </authorList>
    </citation>
    <scope>NUCLEOTIDE SEQUENCE [LARGE SCALE GENOMIC DNA]</scope>
    <source>
        <strain evidence="3">K62</strain>
    </source>
</reference>
<keyword evidence="2" id="KW-0808">Transferase</keyword>
<dbReference type="PROSITE" id="PS51186">
    <property type="entry name" value="GNAT"/>
    <property type="match status" value="1"/>
</dbReference>
<dbReference type="PANTHER" id="PTHR43792:SF1">
    <property type="entry name" value="N-ACETYLTRANSFERASE DOMAIN-CONTAINING PROTEIN"/>
    <property type="match status" value="1"/>
</dbReference>
<feature type="domain" description="N-acetyltransferase" evidence="1">
    <location>
        <begin position="25"/>
        <end position="193"/>
    </location>
</feature>
<dbReference type="eggNOG" id="COG1670">
    <property type="taxonomic scope" value="Bacteria"/>
</dbReference>
<dbReference type="AlphaFoldDB" id="I1CYM0"/>
<dbReference type="InterPro" id="IPR016181">
    <property type="entry name" value="Acyl_CoA_acyltransferase"/>
</dbReference>
<dbReference type="SUPFAM" id="SSF55729">
    <property type="entry name" value="Acyl-CoA N-acyltransferases (Nat)"/>
    <property type="match status" value="1"/>
</dbReference>
<dbReference type="Proteomes" id="UP000005087">
    <property type="component" value="Chromosome"/>
</dbReference>
<dbReference type="GO" id="GO:0016747">
    <property type="term" value="F:acyltransferase activity, transferring groups other than amino-acyl groups"/>
    <property type="evidence" value="ECO:0007669"/>
    <property type="project" value="InterPro"/>
</dbReference>
<dbReference type="Gene3D" id="3.40.630.30">
    <property type="match status" value="1"/>
</dbReference>
<keyword evidence="2" id="KW-0689">Ribosomal protein</keyword>
<dbReference type="EMBL" id="CM001484">
    <property type="protein sequence ID" value="EIE97794.1"/>
    <property type="molecule type" value="Genomic_DNA"/>
</dbReference>
<proteinExistence type="predicted"/>
<protein>
    <submittedName>
        <fullName evidence="2">Acetyltransferase, ribosomal protein N-acetylase</fullName>
    </submittedName>
</protein>
<dbReference type="RefSeq" id="WP_005461963.1">
    <property type="nucleotide sequence ID" value="NZ_CM001484.1"/>
</dbReference>
<dbReference type="HOGENOM" id="CLU_013985_3_6_11"/>
<keyword evidence="2" id="KW-0687">Ribonucleoprotein</keyword>
<gene>
    <name evidence="2" type="ORF">SacglDRAFT_00856</name>
</gene>
<dbReference type="InterPro" id="IPR000182">
    <property type="entry name" value="GNAT_dom"/>
</dbReference>
<dbReference type="OrthoDB" id="9132139at2"/>
<dbReference type="GO" id="GO:0005840">
    <property type="term" value="C:ribosome"/>
    <property type="evidence" value="ECO:0007669"/>
    <property type="project" value="UniProtKB-KW"/>
</dbReference>
<organism evidence="2 3">
    <name type="scientific">Saccharomonospora glauca K62</name>
    <dbReference type="NCBI Taxonomy" id="928724"/>
    <lineage>
        <taxon>Bacteria</taxon>
        <taxon>Bacillati</taxon>
        <taxon>Actinomycetota</taxon>
        <taxon>Actinomycetes</taxon>
        <taxon>Pseudonocardiales</taxon>
        <taxon>Pseudonocardiaceae</taxon>
        <taxon>Saccharomonospora</taxon>
    </lineage>
</organism>
<evidence type="ECO:0000313" key="2">
    <source>
        <dbReference type="EMBL" id="EIE97794.1"/>
    </source>
</evidence>
<evidence type="ECO:0000259" key="1">
    <source>
        <dbReference type="PROSITE" id="PS51186"/>
    </source>
</evidence>
<dbReference type="PANTHER" id="PTHR43792">
    <property type="entry name" value="GNAT FAMILY, PUTATIVE (AFU_ORTHOLOGUE AFUA_3G00765)-RELATED-RELATED"/>
    <property type="match status" value="1"/>
</dbReference>
<dbReference type="STRING" id="928724.SacglDRAFT_00856"/>
<dbReference type="InterPro" id="IPR051531">
    <property type="entry name" value="N-acetyltransferase"/>
</dbReference>
<accession>I1CYM0</accession>
<name>I1CYM0_9PSEU</name>